<dbReference type="InterPro" id="IPR016047">
    <property type="entry name" value="M23ase_b-sheet_dom"/>
</dbReference>
<gene>
    <name evidence="6" type="ORF">Cvel_10241</name>
</gene>
<evidence type="ECO:0000256" key="3">
    <source>
        <dbReference type="SAM" id="SignalP"/>
    </source>
</evidence>
<keyword evidence="1 3" id="KW-0732">Signal</keyword>
<dbReference type="CDD" id="cd12797">
    <property type="entry name" value="M23_peptidase"/>
    <property type="match status" value="1"/>
</dbReference>
<dbReference type="InterPro" id="IPR035986">
    <property type="entry name" value="PKD_dom_sf"/>
</dbReference>
<feature type="signal peptide" evidence="3">
    <location>
        <begin position="1"/>
        <end position="28"/>
    </location>
</feature>
<evidence type="ECO:0000259" key="4">
    <source>
        <dbReference type="Pfam" id="PF01551"/>
    </source>
</evidence>
<sequence>MLFAFSVQQHYVLFALSVCFALPFSVNAQYPNCIPDGNLDCSVGLYRIPFEDNVPVTANNDHTNHPPPSTAPNDAVDLGSDTDSRRIVAAASGIIRGIVDVHGNCDGGCTGDNADAGGVPYSANNPGGWVGGDYNNYVWLEHFNGEWTKYSHFDRLSVTNLGWQVGDTVFVGEILGIEGTAGASGGPHLHFEVAVPDDDGDPPFTALGGFINGGFMNRRITKVCPSPGFTPNDDGDGLYTDGEMYTSGPCTNTGPSAVAGGPYQVNEGSIIDLDGLGSSDPENAILNFLWTFTSDPTGIAALFDDTTGTPRILGVNEGNLVIQVTVDDKGGDVVVPLYDSDTAAVTVLNVAPSVEAGSNVNVPEGSEVFLAATFEDPGTEDTHTATVNWGLGAGPEGVTVTPVNSVKDSRVFCNDGVYVVKVAVDDGVDMGMDTLTVTVQNVPPTVTAFLTSDVIEEGGMATVRAVLSDPGEACEAYTAIVNWGDGRQQNVAVADLLGDGISIDFCEDGDYTVTVTINDGAASGMGSADLSVTPVAPLVTAAPLSQSEHEGSPVTISASFSDPASACETFTSTVDWGDGDGPMAVNIGDLTNGGVSKTFCEDGLYEGEVTVSDDDGTTGSAPFVFAVLPVAPTVSASPTLQEIAATKEEPAVALIRAVVEDPARACEEYTVVVDWGDGSPEETVGLSEIEGEPGVTHEYGYEKIEWLLTVKKSDAFVVRVTVIENDDGLSGFDEVTVKVDKAKHGKFPTIPDSFVEQKTEEAATVEEKAKEGGGGLLGGMNFPFQGLKVLDGMKKMPSLGGEEGLKLDFPFKDMGGDGLKGASAALSGDSDLLKNALGEALQPFN</sequence>
<feature type="domain" description="PKD" evidence="5">
    <location>
        <begin position="535"/>
        <end position="620"/>
    </location>
</feature>
<name>A0A0G4I245_9ALVE</name>
<dbReference type="InterPro" id="IPR013783">
    <property type="entry name" value="Ig-like_fold"/>
</dbReference>
<protein>
    <submittedName>
        <fullName evidence="6">Uncharacterized protein</fullName>
    </submittedName>
</protein>
<dbReference type="AlphaFoldDB" id="A0A0G4I245"/>
<dbReference type="EMBL" id="CDMZ01004779">
    <property type="protein sequence ID" value="CEM50883.1"/>
    <property type="molecule type" value="Genomic_DNA"/>
</dbReference>
<dbReference type="Pfam" id="PF01551">
    <property type="entry name" value="Peptidase_M23"/>
    <property type="match status" value="1"/>
</dbReference>
<dbReference type="Pfam" id="PF18911">
    <property type="entry name" value="PKD_4"/>
    <property type="match status" value="1"/>
</dbReference>
<dbReference type="SUPFAM" id="SSF49299">
    <property type="entry name" value="PKD domain"/>
    <property type="match status" value="2"/>
</dbReference>
<evidence type="ECO:0000313" key="6">
    <source>
        <dbReference type="EMBL" id="CEM50883.1"/>
    </source>
</evidence>
<proteinExistence type="predicted"/>
<dbReference type="VEuPathDB" id="CryptoDB:Cvel_10241"/>
<feature type="domain" description="M23ase beta-sheet core" evidence="4">
    <location>
        <begin position="131"/>
        <end position="195"/>
    </location>
</feature>
<dbReference type="Gene3D" id="2.70.70.10">
    <property type="entry name" value="Glucose Permease (Domain IIA)"/>
    <property type="match status" value="1"/>
</dbReference>
<reference evidence="6" key="1">
    <citation type="submission" date="2014-11" db="EMBL/GenBank/DDBJ databases">
        <authorList>
            <person name="Otto D Thomas"/>
            <person name="Naeem Raeece"/>
        </authorList>
    </citation>
    <scope>NUCLEOTIDE SEQUENCE</scope>
</reference>
<dbReference type="GO" id="GO:0004222">
    <property type="term" value="F:metalloendopeptidase activity"/>
    <property type="evidence" value="ECO:0007669"/>
    <property type="project" value="TreeGrafter"/>
</dbReference>
<evidence type="ECO:0000259" key="5">
    <source>
        <dbReference type="Pfam" id="PF18911"/>
    </source>
</evidence>
<dbReference type="PANTHER" id="PTHR21666">
    <property type="entry name" value="PEPTIDASE-RELATED"/>
    <property type="match status" value="1"/>
</dbReference>
<dbReference type="Gene3D" id="2.60.40.10">
    <property type="entry name" value="Immunoglobulins"/>
    <property type="match status" value="3"/>
</dbReference>
<dbReference type="PANTHER" id="PTHR21666:SF289">
    <property type="entry name" value="L-ALA--D-GLU ENDOPEPTIDASE"/>
    <property type="match status" value="1"/>
</dbReference>
<evidence type="ECO:0000256" key="1">
    <source>
        <dbReference type="ARBA" id="ARBA00022729"/>
    </source>
</evidence>
<accession>A0A0G4I245</accession>
<feature type="chain" id="PRO_5005192495" evidence="3">
    <location>
        <begin position="29"/>
        <end position="845"/>
    </location>
</feature>
<dbReference type="InterPro" id="IPR011055">
    <property type="entry name" value="Dup_hybrid_motif"/>
</dbReference>
<dbReference type="SUPFAM" id="SSF51261">
    <property type="entry name" value="Duplicated hybrid motif"/>
    <property type="match status" value="1"/>
</dbReference>
<evidence type="ECO:0000256" key="2">
    <source>
        <dbReference type="SAM" id="MobiDB-lite"/>
    </source>
</evidence>
<organism evidence="6">
    <name type="scientific">Chromera velia CCMP2878</name>
    <dbReference type="NCBI Taxonomy" id="1169474"/>
    <lineage>
        <taxon>Eukaryota</taxon>
        <taxon>Sar</taxon>
        <taxon>Alveolata</taxon>
        <taxon>Colpodellida</taxon>
        <taxon>Chromeraceae</taxon>
        <taxon>Chromera</taxon>
    </lineage>
</organism>
<dbReference type="InterPro" id="IPR050570">
    <property type="entry name" value="Cell_wall_metabolism_enzyme"/>
</dbReference>
<dbReference type="InterPro" id="IPR000601">
    <property type="entry name" value="PKD_dom"/>
</dbReference>
<feature type="region of interest" description="Disordered" evidence="2">
    <location>
        <begin position="57"/>
        <end position="76"/>
    </location>
</feature>